<comment type="caution">
    <text evidence="2">The sequence shown here is derived from an EMBL/GenBank/DDBJ whole genome shotgun (WGS) entry which is preliminary data.</text>
</comment>
<dbReference type="AlphaFoldDB" id="A0A9N9DB38"/>
<feature type="region of interest" description="Disordered" evidence="1">
    <location>
        <begin position="102"/>
        <end position="139"/>
    </location>
</feature>
<feature type="compositionally biased region" description="Acidic residues" evidence="1">
    <location>
        <begin position="107"/>
        <end position="118"/>
    </location>
</feature>
<sequence>EPSSQWYFRVKHDKITYFLNATSTDNLSNLKKNLVKLMPEHYRRDPKRIRLSVSDGLGPPTYTPLDKDNETLVKLGLQDEQALFVSFWDEEEPKWKPVLVEYPDPMAGEENDDEDSDELEKLETQLEKVALSPSSRKND</sequence>
<accession>A0A9N9DB38</accession>
<feature type="non-terminal residue" evidence="2">
    <location>
        <position position="139"/>
    </location>
</feature>
<gene>
    <name evidence="2" type="ORF">AGERDE_LOCUS10633</name>
</gene>
<name>A0A9N9DB38_9GLOM</name>
<evidence type="ECO:0000313" key="2">
    <source>
        <dbReference type="EMBL" id="CAG8633395.1"/>
    </source>
</evidence>
<organism evidence="2 3">
    <name type="scientific">Ambispora gerdemannii</name>
    <dbReference type="NCBI Taxonomy" id="144530"/>
    <lineage>
        <taxon>Eukaryota</taxon>
        <taxon>Fungi</taxon>
        <taxon>Fungi incertae sedis</taxon>
        <taxon>Mucoromycota</taxon>
        <taxon>Glomeromycotina</taxon>
        <taxon>Glomeromycetes</taxon>
        <taxon>Archaeosporales</taxon>
        <taxon>Ambisporaceae</taxon>
        <taxon>Ambispora</taxon>
    </lineage>
</organism>
<reference evidence="2" key="1">
    <citation type="submission" date="2021-06" db="EMBL/GenBank/DDBJ databases">
        <authorList>
            <person name="Kallberg Y."/>
            <person name="Tangrot J."/>
            <person name="Rosling A."/>
        </authorList>
    </citation>
    <scope>NUCLEOTIDE SEQUENCE</scope>
    <source>
        <strain evidence="2">MT106</strain>
    </source>
</reference>
<dbReference type="Proteomes" id="UP000789831">
    <property type="component" value="Unassembled WGS sequence"/>
</dbReference>
<keyword evidence="3" id="KW-1185">Reference proteome</keyword>
<proteinExistence type="predicted"/>
<evidence type="ECO:0000256" key="1">
    <source>
        <dbReference type="SAM" id="MobiDB-lite"/>
    </source>
</evidence>
<evidence type="ECO:0000313" key="3">
    <source>
        <dbReference type="Proteomes" id="UP000789831"/>
    </source>
</evidence>
<protein>
    <submittedName>
        <fullName evidence="2">1936_t:CDS:1</fullName>
    </submittedName>
</protein>
<dbReference type="OrthoDB" id="428577at2759"/>
<dbReference type="EMBL" id="CAJVPL010003472">
    <property type="protein sequence ID" value="CAG8633395.1"/>
    <property type="molecule type" value="Genomic_DNA"/>
</dbReference>